<keyword evidence="1" id="KW-0547">Nucleotide-binding</keyword>
<keyword evidence="2" id="KW-0067">ATP-binding</keyword>
<sequence>MARLILAAAAAMALVLLCCFHLPAATAMMADTIRYGSPTCRVPHRLGTVIAVDLGNTNSCVAGYGDEADAPPLFRLCIPTSVAFTGDGAALVGEAAKNHPAAITGFKRLLGTRFGSPEARRAAEHLPYKIVDWGTMAHIEVNGGGAARSVYASDVASMVIAELKARAEARLAGGKKVHNAVVTVPYYFSDGPREAAMNAARMAGLTTVRIIDEPTAAAVAHGLHHGRLRDGGNVLVLHVGGGTSAATVLTYDNAVFEAVASRHDAHLGGDDFDARIAGHFTQLIKRDHGGGVDDIAAAKLKSQCELAKRTLSSHDVAQMNLHTTNLANGAAFSFSGSLTRAQFEELNHDLFEKVISLVDAAMAEARRAAAGFDVIDEVVLVGGSTKIPRIRKLVKNYFAGKEATTATASIGGGAVEPEEAVVHGGGLLSHPMEDGYHCMGAGGRRQIGSPMDRCYHEF</sequence>
<keyword evidence="5" id="KW-1185">Reference proteome</keyword>
<reference evidence="4" key="1">
    <citation type="submission" date="2015-04" db="UniProtKB">
        <authorList>
            <consortium name="EnsemblPlants"/>
        </authorList>
    </citation>
    <scope>IDENTIFICATION</scope>
</reference>
<dbReference type="Gramene" id="OMERI03G27420.1">
    <property type="protein sequence ID" value="OMERI03G27420.1"/>
    <property type="gene ID" value="OMERI03G27420"/>
</dbReference>
<dbReference type="InterPro" id="IPR043129">
    <property type="entry name" value="ATPase_NBD"/>
</dbReference>
<evidence type="ECO:0000256" key="1">
    <source>
        <dbReference type="ARBA" id="ARBA00022741"/>
    </source>
</evidence>
<dbReference type="AlphaFoldDB" id="A0A0E0D582"/>
<dbReference type="Gene3D" id="3.90.640.10">
    <property type="entry name" value="Actin, Chain A, domain 4"/>
    <property type="match status" value="1"/>
</dbReference>
<feature type="chain" id="PRO_5002356846" evidence="3">
    <location>
        <begin position="28"/>
        <end position="458"/>
    </location>
</feature>
<dbReference type="GO" id="GO:0140662">
    <property type="term" value="F:ATP-dependent protein folding chaperone"/>
    <property type="evidence" value="ECO:0007669"/>
    <property type="project" value="InterPro"/>
</dbReference>
<dbReference type="Proteomes" id="UP000008021">
    <property type="component" value="Chromosome 3"/>
</dbReference>
<evidence type="ECO:0000313" key="5">
    <source>
        <dbReference type="Proteomes" id="UP000008021"/>
    </source>
</evidence>
<keyword evidence="3" id="KW-0732">Signal</keyword>
<dbReference type="PANTHER" id="PTHR19375">
    <property type="entry name" value="HEAT SHOCK PROTEIN 70KDA"/>
    <property type="match status" value="1"/>
</dbReference>
<dbReference type="STRING" id="40149.A0A0E0D582"/>
<dbReference type="SUPFAM" id="SSF53067">
    <property type="entry name" value="Actin-like ATPase domain"/>
    <property type="match status" value="2"/>
</dbReference>
<dbReference type="InterPro" id="IPR018181">
    <property type="entry name" value="Heat_shock_70_CS"/>
</dbReference>
<dbReference type="InterPro" id="IPR013126">
    <property type="entry name" value="Hsp_70_fam"/>
</dbReference>
<evidence type="ECO:0000256" key="3">
    <source>
        <dbReference type="SAM" id="SignalP"/>
    </source>
</evidence>
<dbReference type="Pfam" id="PF00012">
    <property type="entry name" value="HSP70"/>
    <property type="match status" value="1"/>
</dbReference>
<evidence type="ECO:0000313" key="4">
    <source>
        <dbReference type="EnsemblPlants" id="OMERI03G27420.1"/>
    </source>
</evidence>
<dbReference type="eggNOG" id="KOG0100">
    <property type="taxonomic scope" value="Eukaryota"/>
</dbReference>
<reference evidence="4" key="2">
    <citation type="submission" date="2018-05" db="EMBL/GenBank/DDBJ databases">
        <title>OmerRS3 (Oryza meridionalis Reference Sequence Version 3).</title>
        <authorList>
            <person name="Zhang J."/>
            <person name="Kudrna D."/>
            <person name="Lee S."/>
            <person name="Talag J."/>
            <person name="Welchert J."/>
            <person name="Wing R.A."/>
        </authorList>
    </citation>
    <scope>NUCLEOTIDE SEQUENCE [LARGE SCALE GENOMIC DNA]</scope>
    <source>
        <strain evidence="4">cv. OR44</strain>
    </source>
</reference>
<dbReference type="PRINTS" id="PR00301">
    <property type="entry name" value="HEATSHOCK70"/>
</dbReference>
<protein>
    <submittedName>
        <fullName evidence="4">Uncharacterized protein</fullName>
    </submittedName>
</protein>
<organism evidence="4">
    <name type="scientific">Oryza meridionalis</name>
    <dbReference type="NCBI Taxonomy" id="40149"/>
    <lineage>
        <taxon>Eukaryota</taxon>
        <taxon>Viridiplantae</taxon>
        <taxon>Streptophyta</taxon>
        <taxon>Embryophyta</taxon>
        <taxon>Tracheophyta</taxon>
        <taxon>Spermatophyta</taxon>
        <taxon>Magnoliopsida</taxon>
        <taxon>Liliopsida</taxon>
        <taxon>Poales</taxon>
        <taxon>Poaceae</taxon>
        <taxon>BOP clade</taxon>
        <taxon>Oryzoideae</taxon>
        <taxon>Oryzeae</taxon>
        <taxon>Oryzinae</taxon>
        <taxon>Oryza</taxon>
    </lineage>
</organism>
<dbReference type="GO" id="GO:0005524">
    <property type="term" value="F:ATP binding"/>
    <property type="evidence" value="ECO:0007669"/>
    <property type="project" value="UniProtKB-KW"/>
</dbReference>
<dbReference type="FunFam" id="3.90.640.10:FF:000003">
    <property type="entry name" value="Molecular chaperone DnaK"/>
    <property type="match status" value="1"/>
</dbReference>
<proteinExistence type="predicted"/>
<name>A0A0E0D582_9ORYZ</name>
<evidence type="ECO:0000256" key="2">
    <source>
        <dbReference type="ARBA" id="ARBA00022840"/>
    </source>
</evidence>
<dbReference type="PROSITE" id="PS01036">
    <property type="entry name" value="HSP70_3"/>
    <property type="match status" value="1"/>
</dbReference>
<dbReference type="EnsemblPlants" id="OMERI03G27420.1">
    <property type="protein sequence ID" value="OMERI03G27420.1"/>
    <property type="gene ID" value="OMERI03G27420"/>
</dbReference>
<accession>A0A0E0D582</accession>
<dbReference type="HOGENOM" id="CLU_005965_0_3_1"/>
<feature type="signal peptide" evidence="3">
    <location>
        <begin position="1"/>
        <end position="27"/>
    </location>
</feature>
<dbReference type="Gene3D" id="3.30.420.40">
    <property type="match status" value="2"/>
</dbReference>